<evidence type="ECO:0000313" key="4">
    <source>
        <dbReference type="EMBL" id="CUR44318.1"/>
    </source>
</evidence>
<feature type="domain" description="Tape measure protein N-terminal" evidence="3">
    <location>
        <begin position="270"/>
        <end position="442"/>
    </location>
</feature>
<protein>
    <recommendedName>
        <fullName evidence="3">Tape measure protein N-terminal domain-containing protein</fullName>
    </recommendedName>
</protein>
<keyword evidence="2" id="KW-0812">Transmembrane</keyword>
<name>A0A0S4KZ15_9CAUD</name>
<dbReference type="GO" id="GO:0098003">
    <property type="term" value="P:viral tail assembly"/>
    <property type="evidence" value="ECO:0007669"/>
    <property type="project" value="UniProtKB-KW"/>
</dbReference>
<sequence>MLQEEIARLTGTLKFNVDARPLATFEKKLGGVMNMLRELSTLANKKFVVKVALDSKSLRSQIEKATNTKISLKNVDVSEEALRMQGKRIQDYLDKTTINLRNVKFDVAQLIGQKKFIKTLMGQMSLVLPIKMNFLGLEKRLRAATKKAAKENPIHLKVEVDTRELLTKLRWALRKASRAAGKLKIRVADPQVRLAVDKQHLINEIRAAIASHEFTIRVGARGDFGAGGGRREGGGRHRQGERGLSAAMGFARGAIPGLGAAFAISQMNDINQKVTAATNSLEAVSGSQANFKSNDNYLKNLTKEMGLNYRDVAPQFSSIYQAAAPSVGVKGTQDMFRGIMQYGTVHGLSKESMKGSMVALSQMFGKDKIQSEEARQQFAERMPNGMALLAQASKNAGQTKNGTVAEFNDLMQKGKADPKKILPELGKLMKDLSEKNDAYKRSLDTTRVAQGRMNREFEVAVTIFANAGFDKGMSTFFNTTAEALERAKPLIEGLGEAFQILMTPVTAFIHLWGILGENWQKFADQLGVTKGALTTFAAAVGIFMLPFGEIALAVGGLIVVLDDLATYFNGGDSMFGKIVSETPGAIDEIDKMSQAWDGLKASIDDIGYALEPVMKDLNFKDVTMNDVFLEALKKVREQLEMIEGLMQRIAALMRGDWKTAVENLPGPKEVLIDKNPLFAPARFWAPKIKDGFNSAVDGAGNWMEAHRQNSKMPQQTNAGSQGPVGMIPMDVKPPIINVNGLSLTVTAPPGSDAKELANQMAPHVQELAKQALRDAFGAARAQQAERQ</sequence>
<dbReference type="InterPro" id="IPR013491">
    <property type="entry name" value="Tape_meas_N"/>
</dbReference>
<evidence type="ECO:0000256" key="2">
    <source>
        <dbReference type="SAM" id="Phobius"/>
    </source>
</evidence>
<keyword evidence="2" id="KW-1133">Transmembrane helix</keyword>
<keyword evidence="5" id="KW-1185">Reference proteome</keyword>
<dbReference type="Proteomes" id="UP000204441">
    <property type="component" value="Genome"/>
</dbReference>
<evidence type="ECO:0000313" key="5">
    <source>
        <dbReference type="Proteomes" id="UP000204441"/>
    </source>
</evidence>
<feature type="transmembrane region" description="Helical" evidence="2">
    <location>
        <begin position="497"/>
        <end position="515"/>
    </location>
</feature>
<organism evidence="4 5">
    <name type="scientific">Pseudomonas phage VCM</name>
    <dbReference type="NCBI Taxonomy" id="1729937"/>
    <lineage>
        <taxon>Viruses</taxon>
        <taxon>Duplodnaviria</taxon>
        <taxon>Heunggongvirae</taxon>
        <taxon>Uroviricota</taxon>
        <taxon>Caudoviricetes</taxon>
        <taxon>Vandenendeviridae</taxon>
        <taxon>Gorskivirinae</taxon>
        <taxon>Kremarvirus</taxon>
        <taxon>Kremarvirus VCM</taxon>
        <taxon>Otagovirus VCM</taxon>
    </lineage>
</organism>
<dbReference type="OrthoDB" id="3758at10239"/>
<dbReference type="RefSeq" id="YP_009222697.1">
    <property type="nucleotide sequence ID" value="NC_029065.1"/>
</dbReference>
<feature type="transmembrane region" description="Helical" evidence="2">
    <location>
        <begin position="536"/>
        <end position="561"/>
    </location>
</feature>
<dbReference type="GeneID" id="26799067"/>
<keyword evidence="2" id="KW-0472">Membrane</keyword>
<keyword evidence="1" id="KW-1245">Viral tail assembly</keyword>
<keyword evidence="1" id="KW-1188">Viral release from host cell</keyword>
<dbReference type="NCBIfam" id="TIGR02675">
    <property type="entry name" value="tape_meas_nterm"/>
    <property type="match status" value="1"/>
</dbReference>
<proteinExistence type="predicted"/>
<dbReference type="EMBL" id="LN887844">
    <property type="protein sequence ID" value="CUR44318.1"/>
    <property type="molecule type" value="Genomic_DNA"/>
</dbReference>
<gene>
    <name evidence="4" type="ORF">VCM_00099</name>
</gene>
<evidence type="ECO:0000256" key="1">
    <source>
        <dbReference type="ARBA" id="ARBA00022465"/>
    </source>
</evidence>
<dbReference type="Pfam" id="PF20155">
    <property type="entry name" value="TMP_3"/>
    <property type="match status" value="1"/>
</dbReference>
<dbReference type="KEGG" id="vg:26799067"/>
<accession>A0A0S4KZ15</accession>
<reference evidence="5" key="1">
    <citation type="submission" date="2015-10" db="EMBL/GenBank/DDBJ databases">
        <authorList>
            <person name="Millard A."/>
        </authorList>
    </citation>
    <scope>NUCLEOTIDE SEQUENCE [LARGE SCALE GENOMIC DNA]</scope>
</reference>
<evidence type="ECO:0000259" key="3">
    <source>
        <dbReference type="Pfam" id="PF20155"/>
    </source>
</evidence>